<dbReference type="Proteomes" id="UP001154265">
    <property type="component" value="Unassembled WGS sequence"/>
</dbReference>
<comment type="subcellular location">
    <subcellularLocation>
        <location evidence="5">Cellular thylakoid membrane</location>
        <topology evidence="5">Peripheral membrane protein</topology>
        <orientation evidence="5">Cytoplasmic side</orientation>
    </subcellularLocation>
    <subcellularLocation>
        <location evidence="1">Membrane</location>
        <topology evidence="1">Peripheral membrane protein</topology>
    </subcellularLocation>
</comment>
<reference evidence="7" key="1">
    <citation type="journal article" date="2022" name="Genome Biol. Evol.">
        <title>A New Gene Family Diagnostic for Intracellular Biomineralization of Amorphous Ca Carbonates by Cyanobacteria.</title>
        <authorList>
            <person name="Benzerara K."/>
            <person name="Duprat E."/>
            <person name="Bitard-Feildel T."/>
            <person name="Caumes G."/>
            <person name="Cassier-Chauvat C."/>
            <person name="Chauvat F."/>
            <person name="Dezi M."/>
            <person name="Diop S.I."/>
            <person name="Gaschignard G."/>
            <person name="Gorgen S."/>
            <person name="Gugger M."/>
            <person name="Lopez-Garcia P."/>
            <person name="Millet M."/>
            <person name="Skouri-Panet F."/>
            <person name="Moreira D."/>
            <person name="Callebaut I."/>
        </authorList>
    </citation>
    <scope>NUCLEOTIDE SEQUENCE</scope>
    <source>
        <strain evidence="7">G9</strain>
    </source>
</reference>
<dbReference type="InterPro" id="IPR038676">
    <property type="entry name" value="Psb28_c1_sf"/>
</dbReference>
<evidence type="ECO:0000256" key="1">
    <source>
        <dbReference type="ARBA" id="ARBA00004170"/>
    </source>
</evidence>
<protein>
    <recommendedName>
        <fullName evidence="5 6">Photosystem II reaction center Psb28 protein</fullName>
    </recommendedName>
    <alternativeName>
        <fullName evidence="5">Photosystem II 13 kDa protein</fullName>
    </alternativeName>
    <alternativeName>
        <fullName evidence="5">Photosystem II reaction center W protein</fullName>
    </alternativeName>
</protein>
<keyword evidence="3 5" id="KW-0472">Membrane</keyword>
<comment type="similarity">
    <text evidence="5 6">Belongs to the Psb28 family.</text>
</comment>
<comment type="caution">
    <text evidence="7">The sequence shown here is derived from an EMBL/GenBank/DDBJ whole genome shotgun (WGS) entry which is preliminary data.</text>
</comment>
<name>A0ABT6F0A9_9SYNE</name>
<accession>A0ABT6F0A9</accession>
<dbReference type="EMBL" id="JAKKUT010000002">
    <property type="protein sequence ID" value="MDG2991301.1"/>
    <property type="molecule type" value="Genomic_DNA"/>
</dbReference>
<gene>
    <name evidence="5 7" type="primary">psb28</name>
    <name evidence="7" type="ORF">L3556_10220</name>
</gene>
<dbReference type="Gene3D" id="2.40.30.220">
    <property type="entry name" value="Photosystem II Psb28"/>
    <property type="match status" value="1"/>
</dbReference>
<keyword evidence="5" id="KW-0793">Thylakoid</keyword>
<comment type="subunit">
    <text evidence="5">Part of the photosystem II complex.</text>
</comment>
<sequence length="116" mass="13068">MAEIQFIPGTNEEIVPDVRLTRAKDGNSGQALFYFDNPKIVQEGNLEITGMYLVDEEGELVTRDVNAKFVNGQPTAIEATYNIRSAEDWDRFIRFMDRYAASHGLGFQKSDDATES</sequence>
<dbReference type="Pfam" id="PF03912">
    <property type="entry name" value="Psb28"/>
    <property type="match status" value="1"/>
</dbReference>
<dbReference type="PANTHER" id="PTHR34963">
    <property type="match status" value="1"/>
</dbReference>
<evidence type="ECO:0000256" key="6">
    <source>
        <dbReference type="RuleBase" id="RU003509"/>
    </source>
</evidence>
<keyword evidence="4 5" id="KW-0604">Photosystem II</keyword>
<evidence type="ECO:0000313" key="7">
    <source>
        <dbReference type="EMBL" id="MDG2991301.1"/>
    </source>
</evidence>
<reference evidence="7" key="2">
    <citation type="submission" date="2022-01" db="EMBL/GenBank/DDBJ databases">
        <authorList>
            <person name="Zivanovic Y."/>
            <person name="Moreira D."/>
            <person name="Lopez-Garcia P."/>
        </authorList>
    </citation>
    <scope>NUCLEOTIDE SEQUENCE</scope>
    <source>
        <strain evidence="7">G9</strain>
    </source>
</reference>
<dbReference type="PANTHER" id="PTHR34963:SF2">
    <property type="entry name" value="PHOTOSYSTEM II REACTION CENTER PSB28 PROTEIN, CHLOROPLASTIC"/>
    <property type="match status" value="1"/>
</dbReference>
<evidence type="ECO:0000256" key="4">
    <source>
        <dbReference type="ARBA" id="ARBA00023276"/>
    </source>
</evidence>
<evidence type="ECO:0000256" key="2">
    <source>
        <dbReference type="ARBA" id="ARBA00022531"/>
    </source>
</evidence>
<keyword evidence="2 5" id="KW-0602">Photosynthesis</keyword>
<evidence type="ECO:0000313" key="8">
    <source>
        <dbReference type="Proteomes" id="UP001154265"/>
    </source>
</evidence>
<proteinExistence type="inferred from homology"/>
<dbReference type="HAMAP" id="MF_01370">
    <property type="entry name" value="PSII_Psb28"/>
    <property type="match status" value="1"/>
</dbReference>
<dbReference type="NCBIfam" id="TIGR03047">
    <property type="entry name" value="PS_II_psb28"/>
    <property type="match status" value="1"/>
</dbReference>
<keyword evidence="8" id="KW-1185">Reference proteome</keyword>
<evidence type="ECO:0000256" key="5">
    <source>
        <dbReference type="HAMAP-Rule" id="MF_01370"/>
    </source>
</evidence>
<dbReference type="InterPro" id="IPR005610">
    <property type="entry name" value="PSII_Psb28_class-1"/>
</dbReference>
<organism evidence="7 8">
    <name type="scientific">Candidatus Synechococcus calcipolaris G9</name>
    <dbReference type="NCBI Taxonomy" id="1497997"/>
    <lineage>
        <taxon>Bacteria</taxon>
        <taxon>Bacillati</taxon>
        <taxon>Cyanobacteriota</taxon>
        <taxon>Cyanophyceae</taxon>
        <taxon>Synechococcales</taxon>
        <taxon>Synechococcaceae</taxon>
        <taxon>Synechococcus</taxon>
    </lineage>
</organism>
<dbReference type="RefSeq" id="WP_277867172.1">
    <property type="nucleotide sequence ID" value="NZ_JAKKUT010000002.1"/>
</dbReference>
<evidence type="ECO:0000256" key="3">
    <source>
        <dbReference type="ARBA" id="ARBA00023136"/>
    </source>
</evidence>